<evidence type="ECO:0000256" key="1">
    <source>
        <dbReference type="SAM" id="MobiDB-lite"/>
    </source>
</evidence>
<organism evidence="2 3">
    <name type="scientific">Anabarilius grahami</name>
    <name type="common">Kanglang fish</name>
    <name type="synonym">Barilius grahami</name>
    <dbReference type="NCBI Taxonomy" id="495550"/>
    <lineage>
        <taxon>Eukaryota</taxon>
        <taxon>Metazoa</taxon>
        <taxon>Chordata</taxon>
        <taxon>Craniata</taxon>
        <taxon>Vertebrata</taxon>
        <taxon>Euteleostomi</taxon>
        <taxon>Actinopterygii</taxon>
        <taxon>Neopterygii</taxon>
        <taxon>Teleostei</taxon>
        <taxon>Ostariophysi</taxon>
        <taxon>Cypriniformes</taxon>
        <taxon>Xenocyprididae</taxon>
        <taxon>Xenocypridinae</taxon>
        <taxon>Xenocypridinae incertae sedis</taxon>
        <taxon>Anabarilius</taxon>
    </lineage>
</organism>
<reference evidence="2 3" key="1">
    <citation type="submission" date="2018-10" db="EMBL/GenBank/DDBJ databases">
        <title>Genome assembly for a Yunnan-Guizhou Plateau 3E fish, Anabarilius grahami (Regan), and its evolutionary and genetic applications.</title>
        <authorList>
            <person name="Jiang W."/>
        </authorList>
    </citation>
    <scope>NUCLEOTIDE SEQUENCE [LARGE SCALE GENOMIC DNA]</scope>
    <source>
        <strain evidence="2">AG-KIZ</strain>
        <tissue evidence="2">Muscle</tissue>
    </source>
</reference>
<evidence type="ECO:0000313" key="3">
    <source>
        <dbReference type="Proteomes" id="UP000281406"/>
    </source>
</evidence>
<feature type="region of interest" description="Disordered" evidence="1">
    <location>
        <begin position="1"/>
        <end position="25"/>
    </location>
</feature>
<name>A0A3N0XEP3_ANAGA</name>
<accession>A0A3N0XEP3</accession>
<protein>
    <submittedName>
        <fullName evidence="2">Uncharacterized protein</fullName>
    </submittedName>
</protein>
<dbReference type="Proteomes" id="UP000281406">
    <property type="component" value="Unassembled WGS sequence"/>
</dbReference>
<gene>
    <name evidence="2" type="ORF">DPX16_21331</name>
</gene>
<comment type="caution">
    <text evidence="2">The sequence shown here is derived from an EMBL/GenBank/DDBJ whole genome shotgun (WGS) entry which is preliminary data.</text>
</comment>
<dbReference type="AlphaFoldDB" id="A0A3N0XEP3"/>
<proteinExistence type="predicted"/>
<sequence>MLAGHSVPNAIAAHTRNPPAPRVSPGMSSIRVGWRGQGITVERSKLLFLTHGEECFGTQFPRFSAMTKMPGKLFPEEGKATETTPCPKGGLRTKELSCLGEDGNSPATLLFDSFPLAGVMIVDIKAEE</sequence>
<keyword evidence="3" id="KW-1185">Reference proteome</keyword>
<dbReference type="EMBL" id="RJVU01078462">
    <property type="protein sequence ID" value="ROI15824.1"/>
    <property type="molecule type" value="Genomic_DNA"/>
</dbReference>
<evidence type="ECO:0000313" key="2">
    <source>
        <dbReference type="EMBL" id="ROI15824.1"/>
    </source>
</evidence>